<dbReference type="PANTHER" id="PTHR31672">
    <property type="entry name" value="BNACNNG10540D PROTEIN"/>
    <property type="match status" value="1"/>
</dbReference>
<evidence type="ECO:0000313" key="2">
    <source>
        <dbReference type="EMBL" id="CAA7055559.1"/>
    </source>
</evidence>
<dbReference type="InterPro" id="IPR050796">
    <property type="entry name" value="SCF_F-box_component"/>
</dbReference>
<feature type="domain" description="F-box" evidence="1">
    <location>
        <begin position="1"/>
        <end position="45"/>
    </location>
</feature>
<proteinExistence type="predicted"/>
<dbReference type="InterPro" id="IPR036047">
    <property type="entry name" value="F-box-like_dom_sf"/>
</dbReference>
<protein>
    <recommendedName>
        <fullName evidence="1">F-box domain-containing protein</fullName>
    </recommendedName>
</protein>
<dbReference type="Pfam" id="PF07734">
    <property type="entry name" value="FBA_1"/>
    <property type="match status" value="1"/>
</dbReference>
<dbReference type="CDD" id="cd22157">
    <property type="entry name" value="F-box_AtFBW1-like"/>
    <property type="match status" value="1"/>
</dbReference>
<dbReference type="OrthoDB" id="1867629at2759"/>
<reference evidence="2" key="1">
    <citation type="submission" date="2020-01" db="EMBL/GenBank/DDBJ databases">
        <authorList>
            <person name="Mishra B."/>
        </authorList>
    </citation>
    <scope>NUCLEOTIDE SEQUENCE [LARGE SCALE GENOMIC DNA]</scope>
</reference>
<dbReference type="SMART" id="SM00256">
    <property type="entry name" value="FBOX"/>
    <property type="match status" value="1"/>
</dbReference>
<dbReference type="PROSITE" id="PS50181">
    <property type="entry name" value="FBOX"/>
    <property type="match status" value="1"/>
</dbReference>
<evidence type="ECO:0000313" key="3">
    <source>
        <dbReference type="Proteomes" id="UP000467841"/>
    </source>
</evidence>
<dbReference type="Proteomes" id="UP000467841">
    <property type="component" value="Unassembled WGS sequence"/>
</dbReference>
<sequence>MTRDDIPPDLEEEILSRVPAKTLSRCRSTCKRWNNLSKDETFTKTHLDRAPKQRLVLMLNEHKVSSLRFSLQYGIDNNAYTASSSITELDLNASLASSEKVDILRVFHCDGLLLCTTEEDRLVVWNPCTGETKCIEPSTNRYSKPGVSYERHSTFALGYGNNRSYKILRYRNTMRFGNNSNLRRRYCNNRELASHCYEFEIYEFSSGTWRFLEITAKSIMPSHGVSLKGNTYWITWGGDLLSFDFSTERLERMCLPFQRDNNYSCTIALSTAKDEQLSLLHQRSDTLKLEIWVTSVDKSDHENTVLSWRNFLAIDVSKLSSAHRFSSSVRKFLHRRGDESGCVL</sequence>
<evidence type="ECO:0000259" key="1">
    <source>
        <dbReference type="PROSITE" id="PS50181"/>
    </source>
</evidence>
<dbReference type="PANTHER" id="PTHR31672:SF10">
    <property type="entry name" value="F-BOX DOMAIN-CONTAINING PROTEIN"/>
    <property type="match status" value="1"/>
</dbReference>
<dbReference type="InterPro" id="IPR017451">
    <property type="entry name" value="F-box-assoc_interact_dom"/>
</dbReference>
<dbReference type="Gene3D" id="1.20.1280.50">
    <property type="match status" value="1"/>
</dbReference>
<dbReference type="SUPFAM" id="SSF81383">
    <property type="entry name" value="F-box domain"/>
    <property type="match status" value="1"/>
</dbReference>
<dbReference type="SUPFAM" id="SSF50965">
    <property type="entry name" value="Galactose oxidase, central domain"/>
    <property type="match status" value="1"/>
</dbReference>
<dbReference type="InterPro" id="IPR011043">
    <property type="entry name" value="Gal_Oxase/kelch_b-propeller"/>
</dbReference>
<accession>A0A6D2L2N6</accession>
<organism evidence="2 3">
    <name type="scientific">Microthlaspi erraticum</name>
    <dbReference type="NCBI Taxonomy" id="1685480"/>
    <lineage>
        <taxon>Eukaryota</taxon>
        <taxon>Viridiplantae</taxon>
        <taxon>Streptophyta</taxon>
        <taxon>Embryophyta</taxon>
        <taxon>Tracheophyta</taxon>
        <taxon>Spermatophyta</taxon>
        <taxon>Magnoliopsida</taxon>
        <taxon>eudicotyledons</taxon>
        <taxon>Gunneridae</taxon>
        <taxon>Pentapetalae</taxon>
        <taxon>rosids</taxon>
        <taxon>malvids</taxon>
        <taxon>Brassicales</taxon>
        <taxon>Brassicaceae</taxon>
        <taxon>Coluteocarpeae</taxon>
        <taxon>Microthlaspi</taxon>
    </lineage>
</organism>
<dbReference type="InterPro" id="IPR001810">
    <property type="entry name" value="F-box_dom"/>
</dbReference>
<dbReference type="InterPro" id="IPR006527">
    <property type="entry name" value="F-box-assoc_dom_typ1"/>
</dbReference>
<name>A0A6D2L2N6_9BRAS</name>
<gene>
    <name evidence="2" type="ORF">MERR_LOCUS42795</name>
</gene>
<dbReference type="AlphaFoldDB" id="A0A6D2L2N6"/>
<keyword evidence="3" id="KW-1185">Reference proteome</keyword>
<comment type="caution">
    <text evidence="2">The sequence shown here is derived from an EMBL/GenBank/DDBJ whole genome shotgun (WGS) entry which is preliminary data.</text>
</comment>
<dbReference type="Pfam" id="PF00646">
    <property type="entry name" value="F-box"/>
    <property type="match status" value="1"/>
</dbReference>
<dbReference type="NCBIfam" id="TIGR01640">
    <property type="entry name" value="F_box_assoc_1"/>
    <property type="match status" value="1"/>
</dbReference>
<dbReference type="EMBL" id="CACVBM020001607">
    <property type="protein sequence ID" value="CAA7055559.1"/>
    <property type="molecule type" value="Genomic_DNA"/>
</dbReference>